<name>A0ABM8VVB9_GIGMA</name>
<feature type="domain" description="J" evidence="3">
    <location>
        <begin position="7"/>
        <end position="74"/>
    </location>
</feature>
<dbReference type="PANTHER" id="PTHR24074">
    <property type="entry name" value="CO-CHAPERONE PROTEIN DJLA"/>
    <property type="match status" value="1"/>
</dbReference>
<dbReference type="PRINTS" id="PR00625">
    <property type="entry name" value="JDOMAIN"/>
</dbReference>
<feature type="region of interest" description="Disordered" evidence="2">
    <location>
        <begin position="761"/>
        <end position="817"/>
    </location>
</feature>
<feature type="compositionally biased region" description="Basic and acidic residues" evidence="2">
    <location>
        <begin position="780"/>
        <end position="817"/>
    </location>
</feature>
<feature type="coiled-coil region" evidence="1">
    <location>
        <begin position="1469"/>
        <end position="1496"/>
    </location>
</feature>
<gene>
    <name evidence="4" type="ORF">GMARGA_LOCUS49</name>
</gene>
<dbReference type="PROSITE" id="PS00636">
    <property type="entry name" value="DNAJ_1"/>
    <property type="match status" value="1"/>
</dbReference>
<feature type="compositionally biased region" description="Low complexity" evidence="2">
    <location>
        <begin position="761"/>
        <end position="770"/>
    </location>
</feature>
<keyword evidence="1" id="KW-0175">Coiled coil</keyword>
<reference evidence="4 5" key="1">
    <citation type="submission" date="2021-06" db="EMBL/GenBank/DDBJ databases">
        <authorList>
            <person name="Kallberg Y."/>
            <person name="Tangrot J."/>
            <person name="Rosling A."/>
        </authorList>
    </citation>
    <scope>NUCLEOTIDE SEQUENCE [LARGE SCALE GENOMIC DNA]</scope>
    <source>
        <strain evidence="4 5">120-4 pot B 10/14</strain>
    </source>
</reference>
<evidence type="ECO:0000313" key="4">
    <source>
        <dbReference type="EMBL" id="CAG8455903.1"/>
    </source>
</evidence>
<feature type="coiled-coil region" evidence="1">
    <location>
        <begin position="1293"/>
        <end position="1347"/>
    </location>
</feature>
<dbReference type="SUPFAM" id="SSF46565">
    <property type="entry name" value="Chaperone J-domain"/>
    <property type="match status" value="2"/>
</dbReference>
<evidence type="ECO:0000256" key="2">
    <source>
        <dbReference type="SAM" id="MobiDB-lite"/>
    </source>
</evidence>
<keyword evidence="5" id="KW-1185">Reference proteome</keyword>
<sequence length="1875" mass="217005">MTMEENKTYKVLGVSENAKEPEIKKAYRKLSLQHHPEKNGNFEESQNKFQEIQEAYEILSAGWSVNEKYFNVYSNFSYCIKNIKEKINQSKLSINEILHFSSPEKKKVYKNWLNNSYLICGLDKSFPDIKEHLKILQEVKKKTEIENFISVYLFKAKISKELSEEVEKSHDYDLLNDIINVEVSMRSDAPPYEEGKEYNNEEVLNREKASRYYETLGLSEKSSLGEINKRYRKLALETHSDKTDKEGDVFILIKKAHEVLGDETERKKYDLCLLYGEDGYLNRKKLSKIKRSGEPTNEEFRKDIELILQDELKKGDLNHEDYSQFHEYKGKKLELIKIEDFCQKVLAGISQYEAIELAKEYLSLADKVNKIIEGAKILNAKQDKKSYAIGKIEKELAKEPVLTREELDEQGEINCIKQLERLELKEQIKENDKELSNRSNELYAGVLKKILEVRAAKNSLLKKIEEKIEKGTNLLNSDDKGEIVNFLTEFDGFLDLENKESCEEEINVELRNIGIKRVIVNKKVIQSVFDQKREEINSLKEKLNDLVGEIGADLLGNEETTKVLSNNEPISPQQKQTIINYLDDLIFTNFAKEKTVKTPNNLKKVKNGLDLRRAEEIREKIVKNICGIIGGSGGSDETLNKKNKKILESLADLLKKEIENETKKTFTDLPTEQQNLLKIEGEINNTAKKLTQNKRKILNGVRTINTSNEKQQENNLSPDPILINEEKQTKKLIPEVPFAEPPFSENIPQPKVPEILETNNENFADNPENNIDQSFSESFQKTERETQEKREQEEKERQEREERLAKEQKEAQKKKEEWEYEKLLSDIETADIDKLRKLNKQIDNFNYDNLPVGKNKDAQEREQQAQIEQQRQQQEKITEINQTEDLPTLYSILLVASSDSFYQNNENYHESAKKQQETQNKLNDLFNLIAGTEKVKDLLALSPYIKNFPFKEQRELKIEQKKKLALLNANVKGIKDINLKAIEEEKKRLIELITTSVADEKKELERIEAQKKQKEKISEAVEEVRSYLNSKKGDDNKINRKTENDILGENWKDNFNSLTTPKQIEDKINKLKGLIDTEKLTEQEIIVYDDLSEDIQKTNNQEELNVLTDRINRLNYNNLPPGKKQATLEELKEKQQDILKDNWQGNLRKTTKDEIDREKERLKGLIDAELNHVRHSAVKEVRNALGDKLNQEEKEKILVERNLTNQPDIETKQNDCIKKIEESKQIDVNSQINAINLIKEDIQNQTGETNINARRDYYKKLIDQAKAIETDELIDGKTQENTLPPNWKNSIRNKNTKEEIDQKVGELKGLIDQAIKREIGRQNTPGARKRSEEENELNKNLKKLQRGSWLGLRGYKSSDICGEITVAQKGKTKRRLESEKTLVNSKEDFKEKIKGDEIEKYLQEIVKFIVDIEETKDFLNKALEIAGFQKFCNSIFKDIVEKGISNALNNENISVLELVGDPKKDILLLVDKQDKLNALEKTLKEIKEKLQLIAAENALKALVDNPTPEGNRVELRNDLENLRKLMPDYSSLSEAQVSAYQKKETKVNSKELELISKREIQNAFQTFKDAVGGFGQQAIKDAVKKLKVLKINAQKRIELIKWEEINSSIKSAVDSAFLEEGSELDNRIKNLCGDLLFGNKSLNTLKSRQTTRCNKLKGYEDLIKEINDADTWEKLKATYKTGRRNERGEETYYYNPDSPDEILNLNKEHETIKQRILDAYNRKDPQPLIKKESEEISKLIDESLSLPDDKGTEQLEEARDKKKDKLVFRKEFRDHAKNNGIDNNIIDSYFDKIDKELTAKVVAEVYSCGILANEIDGKIVEFAGRKYDLTNELELKKAQRGKIFINDFHAQGNIPNGLTEANILDYCKSSLNDNH</sequence>
<dbReference type="InterPro" id="IPR018253">
    <property type="entry name" value="DnaJ_domain_CS"/>
</dbReference>
<dbReference type="Proteomes" id="UP000789901">
    <property type="component" value="Unassembled WGS sequence"/>
</dbReference>
<comment type="caution">
    <text evidence="4">The sequence shown here is derived from an EMBL/GenBank/DDBJ whole genome shotgun (WGS) entry which is preliminary data.</text>
</comment>
<dbReference type="EMBL" id="CAJVQB010000002">
    <property type="protein sequence ID" value="CAG8455903.1"/>
    <property type="molecule type" value="Genomic_DNA"/>
</dbReference>
<proteinExistence type="predicted"/>
<organism evidence="4 5">
    <name type="scientific">Gigaspora margarita</name>
    <dbReference type="NCBI Taxonomy" id="4874"/>
    <lineage>
        <taxon>Eukaryota</taxon>
        <taxon>Fungi</taxon>
        <taxon>Fungi incertae sedis</taxon>
        <taxon>Mucoromycota</taxon>
        <taxon>Glomeromycotina</taxon>
        <taxon>Glomeromycetes</taxon>
        <taxon>Diversisporales</taxon>
        <taxon>Gigasporaceae</taxon>
        <taxon>Gigaspora</taxon>
    </lineage>
</organism>
<dbReference type="Gene3D" id="1.10.287.110">
    <property type="entry name" value="DnaJ domain"/>
    <property type="match status" value="2"/>
</dbReference>
<dbReference type="CDD" id="cd06257">
    <property type="entry name" value="DnaJ"/>
    <property type="match status" value="2"/>
</dbReference>
<dbReference type="InterPro" id="IPR050817">
    <property type="entry name" value="DjlA_DnaK_co-chaperone"/>
</dbReference>
<accession>A0ABM8VVB9</accession>
<dbReference type="Pfam" id="PF00226">
    <property type="entry name" value="DnaJ"/>
    <property type="match status" value="2"/>
</dbReference>
<evidence type="ECO:0000313" key="5">
    <source>
        <dbReference type="Proteomes" id="UP000789901"/>
    </source>
</evidence>
<evidence type="ECO:0000259" key="3">
    <source>
        <dbReference type="PROSITE" id="PS50076"/>
    </source>
</evidence>
<feature type="coiled-coil region" evidence="1">
    <location>
        <begin position="522"/>
        <end position="549"/>
    </location>
</feature>
<evidence type="ECO:0000256" key="1">
    <source>
        <dbReference type="SAM" id="Coils"/>
    </source>
</evidence>
<feature type="coiled-coil region" evidence="1">
    <location>
        <begin position="990"/>
        <end position="1024"/>
    </location>
</feature>
<dbReference type="InterPro" id="IPR036869">
    <property type="entry name" value="J_dom_sf"/>
</dbReference>
<protein>
    <submittedName>
        <fullName evidence="4">26237_t:CDS:1</fullName>
    </submittedName>
</protein>
<dbReference type="InterPro" id="IPR001623">
    <property type="entry name" value="DnaJ_domain"/>
</dbReference>
<dbReference type="SMART" id="SM00271">
    <property type="entry name" value="DnaJ"/>
    <property type="match status" value="2"/>
</dbReference>
<dbReference type="PROSITE" id="PS50076">
    <property type="entry name" value="DNAJ_2"/>
    <property type="match status" value="2"/>
</dbReference>
<feature type="domain" description="J" evidence="3">
    <location>
        <begin position="211"/>
        <end position="273"/>
    </location>
</feature>